<sequence length="1384" mass="154797">MADFAIIKLNKPINSYGFGHIRRFFYYDNAYEKNEKYYKDYYNASIYGYGSLGIDERTGEIIPGTGEQKRADVKIITAAKDLKGNDGLITKENEALTAGVSQSGDSGGPVIWNNTIIGVISLGEDALSEKDTGSERPLAFSVISDVTGKYLTTKFYQPKDLGHWFSETMEKIWIDSPDWNGRVSKRGENIIVRGYARPNSKIKLSYSIDSNLAESIECNNPVDSVGGWECNIPYKSYHKYVVDEVKQYNINITVRESEQSDNSWREDTVTAEIPSIEQELLIVYPLDKSIVHTNNFTIRGHAAPNSNIKLKLESNKNKELWQDELCAGINKNESIKANESGLWTCAIKTDVIISELGSEFVIEAEQKNREDEREIRSENLLDKVNITLQPENYTDLALDLKMDDGISIYRKMFDLNATYDKNANFICTFHSSQFQCTNKPDYFHFDIPNDAVNMEPTQIKERDFPIGALQLIDGQDQFDSKQWYDITFKNKSAYFQPQFEEEYDIKSPMKIQSTEIKDKIFSGFGGDKKNYSRQYDNSYLPSEYSICMKKNSHSPSGSPKCNRNEDRDIYVRIPLKENTYFSEIPIQYSDYNGIHNFPNWKISLPPELKDGFYYTEIMDRYIPLGLKVPPKVLSGVYGKTYFQITTPDIDITTPESTSGTVTTVSGHASTPGETVNVRKRKLSPSQTASGADMSHILPDTICKGAVVSDNGGWGCGIPVLLDKGTYELTAELMKNDKVIATDKEEVTVEEKKRDDDEDEPEIDNSSSSPSINPDGGTITLLGLFSAAAAAAGAGAGLATGLAGAASGAVIGAVSVIAGLAVPHWGLNIDESKLRGGEAYTLVIQQTKDGSKIGTPIEWHFTMPMRITEPKKNARYWIDSDISIQGEGTPGQFILIASSKYLLPPEQTTLPLSSGSLICQTKVNDNGKWVCPNNPVLTAKQTGTFSLYAAQYQEIQADEPTKIHYERTSEAAREYEVSIWTPPKITSSDPQDQAQNNYITIMGQGVMKDYSFPYLVTDFDQNKYKVEPIEKTKDQWRTKIWINCGVASGKISIEGIENSEFIIKEPPCGATITSMKDGQIIPDGKYGLSGFINVKTPQDDKNIKVSISVFDDPEYTHISEPPKEYTPYVEPNSSIWILKNLTAKCFHYYKASVLFNPNKKGTEFLSGKKDVKFAVSRCPVSITKPVMHEFITPTNGNAPTISVEGKVTEKTPLDVHAIYYPNGEHIISTLSRNGNDWATTISDAPDGFIKIKAKNKGTADIPVKDSNDEVTILKSKDFSVINEVVNKVYLQFYGTSLPTEDKQTSEFKDTLHPKVIILVDGVKQEEITPDEQGNWRSGKEYYARRGVYIFTIHETSDNKYYQARKDKVLECTGGGEHMTCIEKNN</sequence>
<evidence type="ECO:0000313" key="3">
    <source>
        <dbReference type="Proteomes" id="UP000196435"/>
    </source>
</evidence>
<organism evidence="2 3">
    <name type="scientific">Xenorhabdus innexi</name>
    <dbReference type="NCBI Taxonomy" id="290109"/>
    <lineage>
        <taxon>Bacteria</taxon>
        <taxon>Pseudomonadati</taxon>
        <taxon>Pseudomonadota</taxon>
        <taxon>Gammaproteobacteria</taxon>
        <taxon>Enterobacterales</taxon>
        <taxon>Morganellaceae</taxon>
        <taxon>Xenorhabdus</taxon>
    </lineage>
</organism>
<dbReference type="Gene3D" id="2.40.10.10">
    <property type="entry name" value="Trypsin-like serine proteases"/>
    <property type="match status" value="1"/>
</dbReference>
<dbReference type="RefSeq" id="WP_086954578.1">
    <property type="nucleotide sequence ID" value="NZ_CAWRBJ010000001.1"/>
</dbReference>
<feature type="compositionally biased region" description="Low complexity" evidence="1">
    <location>
        <begin position="653"/>
        <end position="670"/>
    </location>
</feature>
<evidence type="ECO:0000256" key="1">
    <source>
        <dbReference type="SAM" id="MobiDB-lite"/>
    </source>
</evidence>
<dbReference type="Proteomes" id="UP000196435">
    <property type="component" value="Unassembled WGS sequence"/>
</dbReference>
<dbReference type="EMBL" id="FTLG01000010">
    <property type="protein sequence ID" value="SIP71134.1"/>
    <property type="molecule type" value="Genomic_DNA"/>
</dbReference>
<feature type="compositionally biased region" description="Basic and acidic residues" evidence="1">
    <location>
        <begin position="745"/>
        <end position="754"/>
    </location>
</feature>
<protein>
    <submittedName>
        <fullName evidence="2">Uncharacterized protein</fullName>
    </submittedName>
</protein>
<feature type="region of interest" description="Disordered" evidence="1">
    <location>
        <begin position="745"/>
        <end position="773"/>
    </location>
</feature>
<gene>
    <name evidence="2" type="ORF">XIS1_1070012</name>
</gene>
<accession>A0A1N6MQU4</accession>
<reference evidence="3" key="1">
    <citation type="submission" date="2016-12" db="EMBL/GenBank/DDBJ databases">
        <authorList>
            <person name="Gaudriault S."/>
        </authorList>
    </citation>
    <scope>NUCLEOTIDE SEQUENCE [LARGE SCALE GENOMIC DNA]</scope>
    <source>
        <strain evidence="3">HGB1681 (deposited as PTA-6826 in the American Type Culture Collection)</strain>
    </source>
</reference>
<dbReference type="InterPro" id="IPR043504">
    <property type="entry name" value="Peptidase_S1_PA_chymotrypsin"/>
</dbReference>
<name>A0A1N6MQU4_9GAMM</name>
<feature type="compositionally biased region" description="Low complexity" evidence="1">
    <location>
        <begin position="763"/>
        <end position="773"/>
    </location>
</feature>
<evidence type="ECO:0000313" key="2">
    <source>
        <dbReference type="EMBL" id="SIP71134.1"/>
    </source>
</evidence>
<feature type="region of interest" description="Disordered" evidence="1">
    <location>
        <begin position="653"/>
        <end position="690"/>
    </location>
</feature>
<dbReference type="InterPro" id="IPR009003">
    <property type="entry name" value="Peptidase_S1_PA"/>
</dbReference>
<dbReference type="SUPFAM" id="SSF50494">
    <property type="entry name" value="Trypsin-like serine proteases"/>
    <property type="match status" value="1"/>
</dbReference>
<proteinExistence type="predicted"/>